<gene>
    <name evidence="1" type="ORF">KPL71_025884</name>
</gene>
<reference evidence="2" key="1">
    <citation type="journal article" date="2023" name="Hortic. Res.">
        <title>A chromosome-level phased genome enabling allele-level studies in sweet orange: a case study on citrus Huanglongbing tolerance.</title>
        <authorList>
            <person name="Wu B."/>
            <person name="Yu Q."/>
            <person name="Deng Z."/>
            <person name="Duan Y."/>
            <person name="Luo F."/>
            <person name="Gmitter F. Jr."/>
        </authorList>
    </citation>
    <scope>NUCLEOTIDE SEQUENCE [LARGE SCALE GENOMIC DNA]</scope>
    <source>
        <strain evidence="2">cv. Valencia</strain>
    </source>
</reference>
<dbReference type="EMBL" id="CM039178">
    <property type="protein sequence ID" value="KAH9678861.1"/>
    <property type="molecule type" value="Genomic_DNA"/>
</dbReference>
<keyword evidence="2" id="KW-1185">Reference proteome</keyword>
<evidence type="ECO:0000313" key="1">
    <source>
        <dbReference type="EMBL" id="KAH9678861.1"/>
    </source>
</evidence>
<name>A0ACB8HX83_CITSI</name>
<comment type="caution">
    <text evidence="1">The sequence shown here is derived from an EMBL/GenBank/DDBJ whole genome shotgun (WGS) entry which is preliminary data.</text>
</comment>
<proteinExistence type="predicted"/>
<sequence>MHMVPILAYTDNACVPWPSLECGVSKEELSTPTAKAIERMISIEKWRFSWTLVATVASVLTLVSVVHLFLFPLVPSFDYFTARQQIQNSCVPIKESAEGVTNRVWENSPPQLNLDHRFPADLHNAVVYRNAPWKAEIGRWLSGCDSVAKEVDLVEVARAAKVIAVVKEFVIMNWDNVDAFMDLEEKDALREFTSSAISLKHQSYHMGVGLFQFVLLTVIQQEQCVSVEKELSIQIVLLLRPVAFNLPSQPGAPKSTDWAKADLDNIFTTNGSKPGWCNVDPEEAYALKVQFKEECDCKYDGLLGQFCEVPVSSTCVNQCSGHGHCRGGFCQCDNGWYGVDCSIPSVMSSMSEWPQWLRPAHIDIPINANITGNLVNLNAVVKKKRPLVYVYDLPPEFNSLLLEGRHYKLECVNRIYNEKNETLWTDMLYGSQMAFYESILASPHRTLNGEEADFFFVPVLDSCIITRADDAPHLSAQEHRGLRSSLTLEFYKKAYEHIIEHYPYWNRTSGRDHIWFFSWDEGACYAPKEIWNSMMLVHWGNTNSKHNHSTTAYWADNWDRISSSRRGNHSCFDPEKDLVLPAWKAPDAFVLRSKLWASPREKRKTLFYFNGNLGSAYPNGRPESSYSMGVRQKLAEEYGSSPNKEGKLGKQHAEDVIVTSLRSENYHEDLSSSVFCGVLPGDGWSGRMEDSILQGCIPVVIQDGIFLPYENVLNYESFVVRISEDEIPNLINILRGLNETEIQFRLANVQKVWQRFLYRDSILLEAKRQNAKFGRMNDWAVEFLKLREDDVFTTLIQMLKLGSHEYGRFVKLS</sequence>
<evidence type="ECO:0000313" key="2">
    <source>
        <dbReference type="Proteomes" id="UP000829398"/>
    </source>
</evidence>
<dbReference type="Proteomes" id="UP000829398">
    <property type="component" value="Chromosome 9"/>
</dbReference>
<organism evidence="1 2">
    <name type="scientific">Citrus sinensis</name>
    <name type="common">Sweet orange</name>
    <name type="synonym">Citrus aurantium var. sinensis</name>
    <dbReference type="NCBI Taxonomy" id="2711"/>
    <lineage>
        <taxon>Eukaryota</taxon>
        <taxon>Viridiplantae</taxon>
        <taxon>Streptophyta</taxon>
        <taxon>Embryophyta</taxon>
        <taxon>Tracheophyta</taxon>
        <taxon>Spermatophyta</taxon>
        <taxon>Magnoliopsida</taxon>
        <taxon>eudicotyledons</taxon>
        <taxon>Gunneridae</taxon>
        <taxon>Pentapetalae</taxon>
        <taxon>rosids</taxon>
        <taxon>malvids</taxon>
        <taxon>Sapindales</taxon>
        <taxon>Rutaceae</taxon>
        <taxon>Aurantioideae</taxon>
        <taxon>Citrus</taxon>
    </lineage>
</organism>
<accession>A0ACB8HX83</accession>
<protein>
    <submittedName>
        <fullName evidence="1">EGF-like domain-containing protein</fullName>
    </submittedName>
</protein>